<comment type="similarity">
    <text evidence="1">Belongs to the activator 1 large subunit family.</text>
</comment>
<dbReference type="SUPFAM" id="SSF48019">
    <property type="entry name" value="post-AAA+ oligomerization domain-like"/>
    <property type="match status" value="1"/>
</dbReference>
<dbReference type="GeneID" id="110579904"/>
<dbReference type="Pfam" id="PF08519">
    <property type="entry name" value="RFC1"/>
    <property type="match status" value="1"/>
</dbReference>
<evidence type="ECO:0000256" key="5">
    <source>
        <dbReference type="ARBA" id="ARBA00075134"/>
    </source>
</evidence>
<dbReference type="PIRSF" id="PIRSF036578">
    <property type="entry name" value="RFC1"/>
    <property type="match status" value="1"/>
</dbReference>
<dbReference type="Proteomes" id="UP000248481">
    <property type="component" value="Chromosome 12"/>
</dbReference>
<dbReference type="GO" id="GO:0005524">
    <property type="term" value="F:ATP binding"/>
    <property type="evidence" value="ECO:0007669"/>
    <property type="project" value="InterPro"/>
</dbReference>
<dbReference type="RefSeq" id="XP_044776168.1">
    <property type="nucleotide sequence ID" value="XM_044920233.1"/>
</dbReference>
<name>A0A8M1MTX2_NEOSC</name>
<reference evidence="9" key="1">
    <citation type="submission" date="2025-08" db="UniProtKB">
        <authorList>
            <consortium name="RefSeq"/>
        </authorList>
    </citation>
    <scope>IDENTIFICATION</scope>
    <source>
        <tissue evidence="9">Blood</tissue>
    </source>
</reference>
<dbReference type="FunFam" id="1.20.272.10:FF:000005">
    <property type="entry name" value="Replication factor C subunit 1"/>
    <property type="match status" value="1"/>
</dbReference>
<evidence type="ECO:0000313" key="8">
    <source>
        <dbReference type="Proteomes" id="UP000248481"/>
    </source>
</evidence>
<dbReference type="GO" id="GO:0006281">
    <property type="term" value="P:DNA repair"/>
    <property type="evidence" value="ECO:0007669"/>
    <property type="project" value="InterPro"/>
</dbReference>
<gene>
    <name evidence="9" type="primary">LOC110579904</name>
</gene>
<dbReference type="FunFam" id="1.10.8.60:FF:000021">
    <property type="entry name" value="Replication factor C subunit 1"/>
    <property type="match status" value="1"/>
</dbReference>
<keyword evidence="8" id="KW-1185">Reference proteome</keyword>
<evidence type="ECO:0000256" key="6">
    <source>
        <dbReference type="ARBA" id="ARBA00077727"/>
    </source>
</evidence>
<comment type="subunit">
    <text evidence="4">Large subunit of the RFC complex, an heteropentameric complex consisting of RFC1 and four small subunits RFC2, RFC3, RFC4 and RFC5; the RFC complex interacts with PCNA and the interaction involves RFC1.</text>
</comment>
<evidence type="ECO:0000259" key="7">
    <source>
        <dbReference type="Pfam" id="PF08519"/>
    </source>
</evidence>
<dbReference type="AlphaFoldDB" id="A0A8M1MTX2"/>
<dbReference type="GO" id="GO:0005663">
    <property type="term" value="C:DNA replication factor C complex"/>
    <property type="evidence" value="ECO:0007669"/>
    <property type="project" value="InterPro"/>
</dbReference>
<evidence type="ECO:0000256" key="4">
    <source>
        <dbReference type="ARBA" id="ARBA00064311"/>
    </source>
</evidence>
<evidence type="ECO:0000256" key="2">
    <source>
        <dbReference type="ARBA" id="ARBA00022705"/>
    </source>
</evidence>
<dbReference type="GO" id="GO:0061860">
    <property type="term" value="F:DNA clamp unloader activity"/>
    <property type="evidence" value="ECO:0007669"/>
    <property type="project" value="TreeGrafter"/>
</dbReference>
<proteinExistence type="inferred from homology"/>
<dbReference type="KEGG" id="nsu:110579904"/>
<dbReference type="SUPFAM" id="SSF52540">
    <property type="entry name" value="P-loop containing nucleoside triphosphate hydrolases"/>
    <property type="match status" value="1"/>
</dbReference>
<dbReference type="InterPro" id="IPR012178">
    <property type="entry name" value="RFC1"/>
</dbReference>
<protein>
    <recommendedName>
        <fullName evidence="6">Activator 1 large subunit</fullName>
    </recommendedName>
    <alternativeName>
        <fullName evidence="5">Replication factor C 140 kDa subunit</fullName>
    </alternativeName>
</protein>
<evidence type="ECO:0000256" key="1">
    <source>
        <dbReference type="ARBA" id="ARBA00006116"/>
    </source>
</evidence>
<dbReference type="Gene3D" id="1.10.8.60">
    <property type="match status" value="1"/>
</dbReference>
<dbReference type="GO" id="GO:0005634">
    <property type="term" value="C:nucleus"/>
    <property type="evidence" value="ECO:0007669"/>
    <property type="project" value="TreeGrafter"/>
</dbReference>
<dbReference type="GO" id="GO:0003689">
    <property type="term" value="F:DNA clamp loader activity"/>
    <property type="evidence" value="ECO:0007669"/>
    <property type="project" value="InterPro"/>
</dbReference>
<evidence type="ECO:0000256" key="3">
    <source>
        <dbReference type="ARBA" id="ARBA00054501"/>
    </source>
</evidence>
<comment type="function">
    <text evidence="3">Subunit of the replication factor C (RFC) complex which acts during elongation of primed DNA templates by DNA polymerases delta and epsilon, and is necessary for ATP-dependent loading of proliferating cell nuclear antigen (PCNA) onto primed DNA. This subunit binds to the primer-template junction. Binds the PO-B transcription element as well as other GA rich DNA sequences. Can bind single- or double-stranded DNA.</text>
</comment>
<dbReference type="GO" id="GO:0003677">
    <property type="term" value="F:DNA binding"/>
    <property type="evidence" value="ECO:0007669"/>
    <property type="project" value="InterPro"/>
</dbReference>
<dbReference type="InterPro" id="IPR008921">
    <property type="entry name" value="DNA_pol3_clamp-load_cplx_C"/>
</dbReference>
<dbReference type="Pfam" id="PF25361">
    <property type="entry name" value="AAA_lid_RFC1"/>
    <property type="match status" value="1"/>
</dbReference>
<accession>A0A8M1MTX2</accession>
<dbReference type="GO" id="GO:0006260">
    <property type="term" value="P:DNA replication"/>
    <property type="evidence" value="ECO:0007669"/>
    <property type="project" value="UniProtKB-KW"/>
</dbReference>
<dbReference type="PANTHER" id="PTHR23389:SF6">
    <property type="entry name" value="REPLICATION FACTOR C SUBUNIT 1"/>
    <property type="match status" value="1"/>
</dbReference>
<dbReference type="Gene3D" id="1.20.272.10">
    <property type="match status" value="1"/>
</dbReference>
<dbReference type="PANTHER" id="PTHR23389">
    <property type="entry name" value="CHROMOSOME TRANSMISSION FIDELITY FACTOR 18"/>
    <property type="match status" value="1"/>
</dbReference>
<dbReference type="Gene3D" id="3.40.50.300">
    <property type="entry name" value="P-loop containing nucleotide triphosphate hydrolases"/>
    <property type="match status" value="1"/>
</dbReference>
<dbReference type="InterPro" id="IPR027417">
    <property type="entry name" value="P-loop_NTPase"/>
</dbReference>
<feature type="domain" description="DNA replication factor RFC1 C-terminal" evidence="7">
    <location>
        <begin position="284"/>
        <end position="436"/>
    </location>
</feature>
<keyword evidence="2" id="KW-0235">DNA replication</keyword>
<organism evidence="8 9">
    <name type="scientific">Neomonachus schauinslandi</name>
    <name type="common">Hawaiian monk seal</name>
    <name type="synonym">Monachus schauinslandi</name>
    <dbReference type="NCBI Taxonomy" id="29088"/>
    <lineage>
        <taxon>Eukaryota</taxon>
        <taxon>Metazoa</taxon>
        <taxon>Chordata</taxon>
        <taxon>Craniata</taxon>
        <taxon>Vertebrata</taxon>
        <taxon>Euteleostomi</taxon>
        <taxon>Mammalia</taxon>
        <taxon>Eutheria</taxon>
        <taxon>Laurasiatheria</taxon>
        <taxon>Carnivora</taxon>
        <taxon>Caniformia</taxon>
        <taxon>Pinnipedia</taxon>
        <taxon>Phocidae</taxon>
        <taxon>Monachinae</taxon>
        <taxon>Monachini</taxon>
        <taxon>Neomonachus</taxon>
    </lineage>
</organism>
<sequence length="474" mass="53374">MLKYDHFGKTKALSGQPRLFNGIQSLVCQELGYSYMELNASDIRSKNSLKEIVAESLNNTSITGFYSTSQHRSGRAAHSVSTKHALIMDEVDGMVGNEDRGGIEELTGLIKHKKIPIICMCNDRNHPKIHSLVHYGFDLSFQRPRVEQIKGAMMSIALKEGLKAPPPAMNEIIWGANQDIRQVLHNVRMWCPRSKALTYDQAKADSHRTKKDIRLGPFDVARKVFAAGEETTHMSLVDKSDLFFHDYSIAPLFVQENDIHVKPVAAGGDMKKHLMLLSRAADGLCDGDLVDHQIQSKQNWSLLPTQAIYASVLPGELMRVYMTQFLTFPSWLGKHSSISKHYHIVQDLALYMSLRTDSSKRTVNVDYLSHIRDAVVQPLTSQGVEGVQDVIALMESYYLMKEDFENIMEISSWGGKSSPFSKLDPKVKAAFTRTYSNTGTYNKEVYLTPYLLQAIKTPRHSTGTALAFHFFKLL</sequence>
<evidence type="ECO:0000313" key="9">
    <source>
        <dbReference type="RefSeq" id="XP_044776168.1"/>
    </source>
</evidence>
<dbReference type="InterPro" id="IPR013725">
    <property type="entry name" value="DNA_replication_fac_RFC1_C"/>
</dbReference>